<evidence type="ECO:0000313" key="3">
    <source>
        <dbReference type="Proteomes" id="UP001255416"/>
    </source>
</evidence>
<reference evidence="3" key="1">
    <citation type="submission" date="2023-05" db="EMBL/GenBank/DDBJ databases">
        <title>Sedimentitalea sp. nov. JM2-8.</title>
        <authorList>
            <person name="Huang J."/>
        </authorList>
    </citation>
    <scope>NUCLEOTIDE SEQUENCE [LARGE SCALE GENOMIC DNA]</scope>
    <source>
        <strain evidence="3">KHS03</strain>
    </source>
</reference>
<sequence length="74" mass="8422">MNYAQTSPLEGFGLRRRMRGLITAFKTARARRAAFDRAYTELRSLDDRELMDLGLSRSDFVDLAEAEANKVVPI</sequence>
<dbReference type="Pfam" id="PF06568">
    <property type="entry name" value="YjiS-like"/>
    <property type="match status" value="1"/>
</dbReference>
<proteinExistence type="predicted"/>
<protein>
    <submittedName>
        <fullName evidence="2">DUF1127 domain-containing protein</fullName>
    </submittedName>
</protein>
<accession>A0ABU3VI77</accession>
<gene>
    <name evidence="2" type="ORF">QO231_18775</name>
</gene>
<dbReference type="Proteomes" id="UP001255416">
    <property type="component" value="Unassembled WGS sequence"/>
</dbReference>
<keyword evidence="3" id="KW-1185">Reference proteome</keyword>
<name>A0ABU3VI77_9RHOB</name>
<evidence type="ECO:0000313" key="2">
    <source>
        <dbReference type="EMBL" id="MDU9005881.1"/>
    </source>
</evidence>
<organism evidence="2 3">
    <name type="scientific">Sedimentitalea todarodis</name>
    <dbReference type="NCBI Taxonomy" id="1631240"/>
    <lineage>
        <taxon>Bacteria</taxon>
        <taxon>Pseudomonadati</taxon>
        <taxon>Pseudomonadota</taxon>
        <taxon>Alphaproteobacteria</taxon>
        <taxon>Rhodobacterales</taxon>
        <taxon>Paracoccaceae</taxon>
        <taxon>Sedimentitalea</taxon>
    </lineage>
</organism>
<dbReference type="RefSeq" id="WP_316779951.1">
    <property type="nucleotide sequence ID" value="NZ_JASMWN010000017.1"/>
</dbReference>
<dbReference type="EMBL" id="JASMWN010000017">
    <property type="protein sequence ID" value="MDU9005881.1"/>
    <property type="molecule type" value="Genomic_DNA"/>
</dbReference>
<comment type="caution">
    <text evidence="2">The sequence shown here is derived from an EMBL/GenBank/DDBJ whole genome shotgun (WGS) entry which is preliminary data.</text>
</comment>
<feature type="domain" description="YjiS-like" evidence="1">
    <location>
        <begin position="28"/>
        <end position="59"/>
    </location>
</feature>
<evidence type="ECO:0000259" key="1">
    <source>
        <dbReference type="Pfam" id="PF06568"/>
    </source>
</evidence>
<dbReference type="InterPro" id="IPR009506">
    <property type="entry name" value="YjiS-like"/>
</dbReference>